<name>A0A9D4R2C4_DREPO</name>
<organism evidence="2 3">
    <name type="scientific">Dreissena polymorpha</name>
    <name type="common">Zebra mussel</name>
    <name type="synonym">Mytilus polymorpha</name>
    <dbReference type="NCBI Taxonomy" id="45954"/>
    <lineage>
        <taxon>Eukaryota</taxon>
        <taxon>Metazoa</taxon>
        <taxon>Spiralia</taxon>
        <taxon>Lophotrochozoa</taxon>
        <taxon>Mollusca</taxon>
        <taxon>Bivalvia</taxon>
        <taxon>Autobranchia</taxon>
        <taxon>Heteroconchia</taxon>
        <taxon>Euheterodonta</taxon>
        <taxon>Imparidentia</taxon>
        <taxon>Neoheterodontei</taxon>
        <taxon>Myida</taxon>
        <taxon>Dreissenoidea</taxon>
        <taxon>Dreissenidae</taxon>
        <taxon>Dreissena</taxon>
    </lineage>
</organism>
<evidence type="ECO:0000313" key="3">
    <source>
        <dbReference type="Proteomes" id="UP000828390"/>
    </source>
</evidence>
<dbReference type="EMBL" id="JAIWYP010000003">
    <property type="protein sequence ID" value="KAH3850740.1"/>
    <property type="molecule type" value="Genomic_DNA"/>
</dbReference>
<reference evidence="2" key="1">
    <citation type="journal article" date="2019" name="bioRxiv">
        <title>The Genome of the Zebra Mussel, Dreissena polymorpha: A Resource for Invasive Species Research.</title>
        <authorList>
            <person name="McCartney M.A."/>
            <person name="Auch B."/>
            <person name="Kono T."/>
            <person name="Mallez S."/>
            <person name="Zhang Y."/>
            <person name="Obille A."/>
            <person name="Becker A."/>
            <person name="Abrahante J.E."/>
            <person name="Garbe J."/>
            <person name="Badalamenti J.P."/>
            <person name="Herman A."/>
            <person name="Mangelson H."/>
            <person name="Liachko I."/>
            <person name="Sullivan S."/>
            <person name="Sone E.D."/>
            <person name="Koren S."/>
            <person name="Silverstein K.A.T."/>
            <person name="Beckman K.B."/>
            <person name="Gohl D.M."/>
        </authorList>
    </citation>
    <scope>NUCLEOTIDE SEQUENCE</scope>
    <source>
        <strain evidence="2">Duluth1</strain>
        <tissue evidence="2">Whole animal</tissue>
    </source>
</reference>
<accession>A0A9D4R2C4</accession>
<feature type="region of interest" description="Disordered" evidence="1">
    <location>
        <begin position="1"/>
        <end position="24"/>
    </location>
</feature>
<evidence type="ECO:0000256" key="1">
    <source>
        <dbReference type="SAM" id="MobiDB-lite"/>
    </source>
</evidence>
<protein>
    <submittedName>
        <fullName evidence="2">Uncharacterized protein</fullName>
    </submittedName>
</protein>
<evidence type="ECO:0000313" key="2">
    <source>
        <dbReference type="EMBL" id="KAH3850740.1"/>
    </source>
</evidence>
<dbReference type="AlphaFoldDB" id="A0A9D4R2C4"/>
<sequence length="50" mass="5348">MAKCSPSRARTSGPMAFAGRDPSSVTCSGTPHGFSPWIGFGRQRTCYIII</sequence>
<proteinExistence type="predicted"/>
<keyword evidence="3" id="KW-1185">Reference proteome</keyword>
<dbReference type="Proteomes" id="UP000828390">
    <property type="component" value="Unassembled WGS sequence"/>
</dbReference>
<reference evidence="2" key="2">
    <citation type="submission" date="2020-11" db="EMBL/GenBank/DDBJ databases">
        <authorList>
            <person name="McCartney M.A."/>
            <person name="Auch B."/>
            <person name="Kono T."/>
            <person name="Mallez S."/>
            <person name="Becker A."/>
            <person name="Gohl D.M."/>
            <person name="Silverstein K.A.T."/>
            <person name="Koren S."/>
            <person name="Bechman K.B."/>
            <person name="Herman A."/>
            <person name="Abrahante J.E."/>
            <person name="Garbe J."/>
        </authorList>
    </citation>
    <scope>NUCLEOTIDE SEQUENCE</scope>
    <source>
        <strain evidence="2">Duluth1</strain>
        <tissue evidence="2">Whole animal</tissue>
    </source>
</reference>
<gene>
    <name evidence="2" type="ORF">DPMN_093213</name>
</gene>
<comment type="caution">
    <text evidence="2">The sequence shown here is derived from an EMBL/GenBank/DDBJ whole genome shotgun (WGS) entry which is preliminary data.</text>
</comment>